<feature type="domain" description="DUF4333" evidence="1">
    <location>
        <begin position="2"/>
        <end position="81"/>
    </location>
</feature>
<comment type="caution">
    <text evidence="2">The sequence shown here is derived from an EMBL/GenBank/DDBJ whole genome shotgun (WGS) entry which is preliminary data.</text>
</comment>
<dbReference type="Proteomes" id="UP001187143">
    <property type="component" value="Unassembled WGS sequence"/>
</dbReference>
<dbReference type="AlphaFoldDB" id="A0AAE4RH05"/>
<sequence>MIGLSNPELLSTKKLDIQDAQSEIQRVLSDDITGYGAKDVADVKCNNGENVTVKPGNSFTCHVRVDGAPRSVTATFLDNSGNFEVGRPD</sequence>
<dbReference type="Pfam" id="PF14230">
    <property type="entry name" value="DUF4333"/>
    <property type="match status" value="1"/>
</dbReference>
<evidence type="ECO:0000259" key="1">
    <source>
        <dbReference type="Pfam" id="PF14230"/>
    </source>
</evidence>
<protein>
    <submittedName>
        <fullName evidence="2">DUF4333 domain-containing protein</fullName>
    </submittedName>
</protein>
<gene>
    <name evidence="2" type="ORF">R4F53_21355</name>
</gene>
<dbReference type="RefSeq" id="WP_317731681.1">
    <property type="nucleotide sequence ID" value="NZ_JAWLLD010000029.1"/>
</dbReference>
<dbReference type="InterPro" id="IPR025637">
    <property type="entry name" value="DUF4333"/>
</dbReference>
<organism evidence="2 3">
    <name type="scientific">Mycobacterium intracellulare</name>
    <dbReference type="NCBI Taxonomy" id="1767"/>
    <lineage>
        <taxon>Bacteria</taxon>
        <taxon>Bacillati</taxon>
        <taxon>Actinomycetota</taxon>
        <taxon>Actinomycetes</taxon>
        <taxon>Mycobacteriales</taxon>
        <taxon>Mycobacteriaceae</taxon>
        <taxon>Mycobacterium</taxon>
        <taxon>Mycobacterium avium complex (MAC)</taxon>
    </lineage>
</organism>
<accession>A0AAE4RH05</accession>
<reference evidence="2" key="1">
    <citation type="submission" date="2023-10" db="EMBL/GenBank/DDBJ databases">
        <title>Characterization and genome sequence of Mycobacterium intracellulare ABSURDO, a novel pathogenic isolate with three colony morphotypes that vary in growth and acid-fastness.</title>
        <authorList>
            <person name="Jude B.A."/>
            <person name="Robinson R.T."/>
        </authorList>
    </citation>
    <scope>NUCLEOTIDE SEQUENCE</scope>
    <source>
        <strain evidence="2">ABSURDO Component B</strain>
    </source>
</reference>
<proteinExistence type="predicted"/>
<evidence type="ECO:0000313" key="2">
    <source>
        <dbReference type="EMBL" id="MDV7014838.1"/>
    </source>
</evidence>
<evidence type="ECO:0000313" key="3">
    <source>
        <dbReference type="Proteomes" id="UP001187143"/>
    </source>
</evidence>
<dbReference type="EMBL" id="JAWLLD010000029">
    <property type="protein sequence ID" value="MDV7014838.1"/>
    <property type="molecule type" value="Genomic_DNA"/>
</dbReference>
<name>A0AAE4RH05_MYCIT</name>